<keyword evidence="2" id="KW-1185">Reference proteome</keyword>
<reference evidence="1" key="1">
    <citation type="submission" date="2022-06" db="EMBL/GenBank/DDBJ databases">
        <title>Phylogenomic reconstructions and comparative analyses of Kickxellomycotina fungi.</title>
        <authorList>
            <person name="Reynolds N.K."/>
            <person name="Stajich J.E."/>
            <person name="Barry K."/>
            <person name="Grigoriev I.V."/>
            <person name="Crous P."/>
            <person name="Smith M.E."/>
        </authorList>
    </citation>
    <scope>NUCLEOTIDE SEQUENCE</scope>
    <source>
        <strain evidence="1">RSA 2271</strain>
    </source>
</reference>
<protein>
    <submittedName>
        <fullName evidence="1">Uncharacterized protein</fullName>
    </submittedName>
</protein>
<gene>
    <name evidence="1" type="ORF">EV182_001305</name>
</gene>
<organism evidence="1 2">
    <name type="scientific">Spiromyces aspiralis</name>
    <dbReference type="NCBI Taxonomy" id="68401"/>
    <lineage>
        <taxon>Eukaryota</taxon>
        <taxon>Fungi</taxon>
        <taxon>Fungi incertae sedis</taxon>
        <taxon>Zoopagomycota</taxon>
        <taxon>Kickxellomycotina</taxon>
        <taxon>Kickxellomycetes</taxon>
        <taxon>Kickxellales</taxon>
        <taxon>Kickxellaceae</taxon>
        <taxon>Spiromyces</taxon>
    </lineage>
</organism>
<proteinExistence type="predicted"/>
<dbReference type="EMBL" id="JAMZIH010005316">
    <property type="protein sequence ID" value="KAJ1675419.1"/>
    <property type="molecule type" value="Genomic_DNA"/>
</dbReference>
<comment type="caution">
    <text evidence="1">The sequence shown here is derived from an EMBL/GenBank/DDBJ whole genome shotgun (WGS) entry which is preliminary data.</text>
</comment>
<accession>A0ACC1HFS5</accession>
<sequence length="419" mass="46779">MSLSKAVILVGGPSRATRFRPLSMDVPQPLFPVGGKPIIWHQINALSKVEGLKEIVLIGFFEDQVFRGFLEKCSDEFPGIQFKYLREFTQLGTAGGIFHFRDFILRGNPKHIFVLYTDICSSFPLAALLRHHEKQGRLGTIMVTKVDRSMASNYGCVVVDSETSLALHYVEKPETYVSDLASTGIFVLDREIFQFMDRIVQHQTMDPEHDQETDLLEGIDRDFSKLRLEQDVLRTMADQKKLSVFVTTDFWRQIKSAASAVPANAAYLQQEARSGSSRLAQAISGGPEIVGSVFIHPTAQVHPEAKIGPNVSIQAQVKIGPGVRIRDAIILDKVVVKENAAIINAIIGWESRIGRWSRVEGSPFSTTYDGHEITHDGVKVNNICILGQDVSVKDEVYIRNSIVLPHKDLNTSQHNEIIM</sequence>
<evidence type="ECO:0000313" key="1">
    <source>
        <dbReference type="EMBL" id="KAJ1675419.1"/>
    </source>
</evidence>
<name>A0ACC1HFS5_9FUNG</name>
<dbReference type="Proteomes" id="UP001145114">
    <property type="component" value="Unassembled WGS sequence"/>
</dbReference>
<evidence type="ECO:0000313" key="2">
    <source>
        <dbReference type="Proteomes" id="UP001145114"/>
    </source>
</evidence>